<reference evidence="9" key="1">
    <citation type="submission" date="2024-06" db="EMBL/GenBank/DDBJ databases">
        <authorList>
            <person name="Liu X."/>
            <person name="Lenzi L."/>
            <person name="Haldenby T S."/>
            <person name="Uol C."/>
        </authorList>
    </citation>
    <scope>NUCLEOTIDE SEQUENCE</scope>
</reference>
<dbReference type="InterPro" id="IPR016024">
    <property type="entry name" value="ARM-type_fold"/>
</dbReference>
<proteinExistence type="inferred from homology"/>
<name>A0AAV2T0M7_CALDB</name>
<evidence type="ECO:0000313" key="10">
    <source>
        <dbReference type="Proteomes" id="UP001497525"/>
    </source>
</evidence>
<feature type="region of interest" description="Disordered" evidence="5">
    <location>
        <begin position="1"/>
        <end position="22"/>
    </location>
</feature>
<dbReference type="GO" id="GO:0006281">
    <property type="term" value="P:DNA repair"/>
    <property type="evidence" value="ECO:0007669"/>
    <property type="project" value="UniProtKB-KW"/>
</dbReference>
<dbReference type="SUPFAM" id="SSF48371">
    <property type="entry name" value="ARM repeat"/>
    <property type="match status" value="1"/>
</dbReference>
<feature type="compositionally biased region" description="Polar residues" evidence="5">
    <location>
        <begin position="710"/>
        <end position="727"/>
    </location>
</feature>
<sequence length="2690" mass="301836">MPRKLKSRDRVTPLPDCRKDRGKNEDVRRFRKFSLPAEISVPVNVRPKRTRFKHTKFRDRLLPIPALQLNQYLDAEWTSIKRRLCRVLSAGDLIYELPEVFGSIQSFVHCNGMRIPKSDRVALLRLTLSLVCCPCLDPMVSFWSMNLAKVLMKRLWTLPVGTLELNWRDFHEMIQWLTITPEYSLNLLQWPRREMDNLLTVIRLCRKFFPLSCIEEIWREFRHQTLDSMLHTQGQSAFEMLRLLVPFCPKSFDAISQTFLQDIFDMWYLIPDYGKPFHDTIGLFAQLSRYCRGRIDWEPHMERIFCGLIRAVTLPQGPVSMVDTHGSPVKLSTLDPYAVLLINAVGPHRSDRPCTVISRLQQFYTAVEPFYHPSNPCVSTTILISFTHHLICVLTHRLRDELLQYSHQSDDLGLSPTEFDLTVEQVDQLVNLLLPVTMDYMLFCKIDRSLIKVAKSIFLLARLRPRIVLPKLLNLLEDGLSRPEAPLRYTRPLYALVFCMPSFSFVRFPLYQRGTRARYGVIADAQEDERIDEEEYEEEDEETDMTGTVVNAEEVDGVITEGFISDVEHMNLEVSTPKMERKAHGSARMKRRASVPVVPAIRQHLEAFAYPEGRTEHVKLLSILLSGLDLNRSDRIYLTIACLSRLFLSTPIQDYSDLDLGSLIDCTEEHVASIISASADIEETVVRVFQRILECIISLNDRSTVAQNVSSSGPSISTNLADGSTLSRPHAGPEGRPRVASEICLLSALTGLGVALAISTGPVPRLRCRLLTMLTDTVFDAQLEPDTARLLAYQTFWLAVNSKCSAASLMQCAMEDEQPPNTSLFALELIWPRFKSVYEEADKDQSIIYRGKADPRLLSLLYVLAGHLSAVPPQNLIESGFRSRFVDPLISVLSNLLSLSTGGAVQVCDESTTQQEQFSHAVNKTDQFGDGCPALAEASASLLAILLHRLSSYSVDFTSLDLMQTGSYGSPPDCLFITSPWWTPFLSLHSLFNQAKGTSKRKDPTLALKECSHKDSDTILWFRPTSETRALADQLVHRFFTPILQRLQELNAEINRVLTSNNPNGRVSFIPNWSRQRNQLSSILIWANHIFNGLGDSLAPRAFDGVADEVPPWHGHMGLVSTDDTVPVPQSSTQSNQGKTIGRTKLPMLSFSFLDCTLPDTEGQSTNLRDLVFRVGLKLLSTIAEFFKRVDDSLTSLSDSLENGGEADPSEKRSKSADSSGLMFTCGQIEDLLTLTQRAAFNWATNEHPPCLLQTVKGPQALCGPDLGARSCLAPLGNSNTLDLIPFVKLLPPIEDLFGTCTVPNRNSYPLRSGCDLRDRHVGHSAVAWLATLYNRYWWLLAYRLRSPLTLAAAKSNDECLVSKYILPTPRIRDLLHTICVLATAPRRTDIRKCASTSLTKFPLALVPQATVDAVTMLTDRLENAESDLTTQSLAMPAEQLPKDPESKFKLIDHRRKSAVQLLSDIFHKINSMRQHDEFVRLDPTVMSRMWSALAAHALHRTSQKESGECVLSAEEIHHRQTCEDQLETLVFGAFGRLSKFPMHFIFSYPTSRDQIPPSSWLARAYEEAQRTVEVLNPDGYAVPSLCTSISKSVARIMNKRRATYKTFMSELYERCFSTCSLALIDSSRNKASADQALIARLFSLIPRPLDPPLTPSWKPGRTMLGPPPPPPPLGLIALAFNLITSQQPEVAQAACTFVTDILFLLLLRHRMPPFVKLNPSATALARTGHAVPEFSPAIPSPRADNEFLMFDENSRILSSDEAFEQHHHIPSINTGYIYYPPAVYREDPTYQIPYPVFSPTTGELDPAESQWLQHLDASSEEGRIGRDCLTFLATKLASPREETRKFWLLLADRLLHLHRAPTKKELFPLSLFIQACCKSFGPNPLVHHIEAFLRSLMIVLPENSAKLDGITELIGPCWVALGTLGTTEVARKWPRSWRYYYFGRVLPRILALSEITALTVSTSGISQILEGRLHPQLARLLSTPMQYAGNYGGAGSCHIDSKSKGIQNLTSFDHRMNGKSYTESFIDPLATVSQSQAGGPIHRLAFAWDLVFSWLFEDSDLDVDILHPIWDWAKMGIAESHKEWLKRQSSERVSLTVEDCEHHMDIPLPSKSIQPVNNECPVCLLRQNLPLAHRRVFYARLGAAFITYIGWKGLKLSPYLSALLPAEMPPNEDSLSSPSATSPWFQLASNDSVWIRDLAAQIAVFRACISYTDVYHGRRVPFRYLTYPSGSEELPYDPSSLAYVHESERFLQNLVCQPHDMELIGDEFLSKTFLPHLIRDTLDVLRLKGYTPSTASLALQSASPEANFENITSIQQQQGDSVSSKNGSSDSQQTKRIEWIPLTNRLRCMYACLPNLLCSAFPVFLRPVDEGQTTQKPLCHFSAVSLLKFCKILMPILADVCSVSDFYRKVACSLSMGAFGSAGFARASDDATGDDSLDGLESGVNLLIRQLAVLNLAGQGDPEAGVTACLDLTQPFLNHSSWKSRGIGLMLLRNLVMVNLPAFWELVDRFSSETEEDKKSTSSPPTDGSINRLRTVVTSYLADQWIEVRQLAMCTLAVFIQVGLFKFANSWASKLIKQARTPYLHKSGPLAADETAVYHRSIRERHAGVLGLAAFVCANPHTTPDYLPAIISELADHVHDPHPIQKTVSDTLSSYSRSHQDAWHEQCGKFTEEQLEAYRSVVSAAAYYV</sequence>
<evidence type="ECO:0000256" key="6">
    <source>
        <dbReference type="SAM" id="Phobius"/>
    </source>
</evidence>
<dbReference type="GO" id="GO:0005634">
    <property type="term" value="C:nucleus"/>
    <property type="evidence" value="ECO:0007669"/>
    <property type="project" value="TreeGrafter"/>
</dbReference>
<comment type="caution">
    <text evidence="9">The sequence shown here is derived from an EMBL/GenBank/DDBJ whole genome shotgun (WGS) entry which is preliminary data.</text>
</comment>
<feature type="domain" description="Proteasome activator Blm10 middle HEAT repeats region" evidence="8">
    <location>
        <begin position="360"/>
        <end position="480"/>
    </location>
</feature>
<dbReference type="GO" id="GO:0016504">
    <property type="term" value="F:peptidase activator activity"/>
    <property type="evidence" value="ECO:0007669"/>
    <property type="project" value="InterPro"/>
</dbReference>
<dbReference type="InterPro" id="IPR021843">
    <property type="entry name" value="PSME4_C"/>
</dbReference>
<dbReference type="GO" id="GO:0070628">
    <property type="term" value="F:proteasome binding"/>
    <property type="evidence" value="ECO:0007669"/>
    <property type="project" value="InterPro"/>
</dbReference>
<evidence type="ECO:0000256" key="2">
    <source>
        <dbReference type="ARBA" id="ARBA00022737"/>
    </source>
</evidence>
<dbReference type="GO" id="GO:0005829">
    <property type="term" value="C:cytosol"/>
    <property type="evidence" value="ECO:0007669"/>
    <property type="project" value="TreeGrafter"/>
</dbReference>
<gene>
    <name evidence="9" type="ORF">CDAUBV1_LOCUS612</name>
</gene>
<evidence type="ECO:0000256" key="1">
    <source>
        <dbReference type="ARBA" id="ARBA00005739"/>
    </source>
</evidence>
<evidence type="ECO:0000313" key="9">
    <source>
        <dbReference type="EMBL" id="CAL5129569.1"/>
    </source>
</evidence>
<feature type="compositionally biased region" description="Basic and acidic residues" evidence="5">
    <location>
        <begin position="8"/>
        <end position="22"/>
    </location>
</feature>
<dbReference type="Proteomes" id="UP001497525">
    <property type="component" value="Unassembled WGS sequence"/>
</dbReference>
<evidence type="ECO:0000256" key="4">
    <source>
        <dbReference type="ARBA" id="ARBA00023204"/>
    </source>
</evidence>
<keyword evidence="3" id="KW-0227">DNA damage</keyword>
<dbReference type="Pfam" id="PF11919">
    <property type="entry name" value="PSME4_C"/>
    <property type="match status" value="1"/>
</dbReference>
<feature type="region of interest" description="Disordered" evidence="5">
    <location>
        <begin position="710"/>
        <end position="735"/>
    </location>
</feature>
<dbReference type="Pfam" id="PF16507">
    <property type="entry name" value="HEAT_PSME4_mid"/>
    <property type="match status" value="1"/>
</dbReference>
<dbReference type="EMBL" id="CAXLJL010000002">
    <property type="protein sequence ID" value="CAL5129569.1"/>
    <property type="molecule type" value="Genomic_DNA"/>
</dbReference>
<keyword evidence="6" id="KW-0812">Transmembrane</keyword>
<keyword evidence="2" id="KW-0677">Repeat</keyword>
<feature type="transmembrane region" description="Helical" evidence="6">
    <location>
        <begin position="123"/>
        <end position="145"/>
    </location>
</feature>
<organism evidence="9 10">
    <name type="scientific">Calicophoron daubneyi</name>
    <name type="common">Rumen fluke</name>
    <name type="synonym">Paramphistomum daubneyi</name>
    <dbReference type="NCBI Taxonomy" id="300641"/>
    <lineage>
        <taxon>Eukaryota</taxon>
        <taxon>Metazoa</taxon>
        <taxon>Spiralia</taxon>
        <taxon>Lophotrochozoa</taxon>
        <taxon>Platyhelminthes</taxon>
        <taxon>Trematoda</taxon>
        <taxon>Digenea</taxon>
        <taxon>Plagiorchiida</taxon>
        <taxon>Pronocephalata</taxon>
        <taxon>Paramphistomoidea</taxon>
        <taxon>Paramphistomidae</taxon>
        <taxon>Calicophoron</taxon>
    </lineage>
</organism>
<evidence type="ECO:0000256" key="3">
    <source>
        <dbReference type="ARBA" id="ARBA00022763"/>
    </source>
</evidence>
<evidence type="ECO:0000259" key="8">
    <source>
        <dbReference type="Pfam" id="PF16507"/>
    </source>
</evidence>
<keyword evidence="6" id="KW-1133">Transmembrane helix</keyword>
<feature type="region of interest" description="Disordered" evidence="5">
    <location>
        <begin position="1200"/>
        <end position="1219"/>
    </location>
</feature>
<dbReference type="PANTHER" id="PTHR32170">
    <property type="entry name" value="PROTEASOME ACTIVATOR COMPLEX SUBUNIT 4"/>
    <property type="match status" value="1"/>
</dbReference>
<evidence type="ECO:0000256" key="5">
    <source>
        <dbReference type="SAM" id="MobiDB-lite"/>
    </source>
</evidence>
<dbReference type="InterPro" id="IPR035309">
    <property type="entry name" value="PSME4"/>
</dbReference>
<comment type="similarity">
    <text evidence="1">Belongs to the BLM10 family.</text>
</comment>
<keyword evidence="6" id="KW-0472">Membrane</keyword>
<dbReference type="PANTHER" id="PTHR32170:SF3">
    <property type="entry name" value="PROTEASOME ACTIVATOR COMPLEX SUBUNIT 4"/>
    <property type="match status" value="1"/>
</dbReference>
<dbReference type="InterPro" id="IPR032430">
    <property type="entry name" value="Blm10_mid"/>
</dbReference>
<evidence type="ECO:0000259" key="7">
    <source>
        <dbReference type="Pfam" id="PF11919"/>
    </source>
</evidence>
<feature type="domain" description="Proteasome activator complex subunit 4 C-terminal" evidence="7">
    <location>
        <begin position="2604"/>
        <end position="2690"/>
    </location>
</feature>
<protein>
    <submittedName>
        <fullName evidence="9">Uncharacterized protein</fullName>
    </submittedName>
</protein>
<keyword evidence="4" id="KW-0234">DNA repair</keyword>
<accession>A0AAV2T0M7</accession>
<dbReference type="GO" id="GO:0010499">
    <property type="term" value="P:proteasomal ubiquitin-independent protein catabolic process"/>
    <property type="evidence" value="ECO:0007669"/>
    <property type="project" value="TreeGrafter"/>
</dbReference>